<keyword evidence="2" id="KW-1185">Reference proteome</keyword>
<dbReference type="PANTHER" id="PTHR22744:SF14">
    <property type="entry name" value="BTB DOMAIN-CONTAINING PROTEIN-RELATED"/>
    <property type="match status" value="1"/>
</dbReference>
<gene>
    <name evidence="1" type="ORF">CAMP_LOCUS2738</name>
</gene>
<dbReference type="PANTHER" id="PTHR22744">
    <property type="entry name" value="HELIX LOOP HELIX PROTEIN 21-RELATED"/>
    <property type="match status" value="1"/>
</dbReference>
<name>A0A9P1I899_9PELO</name>
<evidence type="ECO:0000313" key="1">
    <source>
        <dbReference type="EMBL" id="CAI5440101.1"/>
    </source>
</evidence>
<sequence>MINGRNYIQKDGSMEIEFVFDLKYYDLSIEIPNYTDVTLIVAAEKFYLNKEFLSRLDYFNALFNTKKRPETMFRNRKSENGRIPLFFSIFFFSSADFKFEMMRHKCENYLFNRDDARNHPDYIFKKADEFDLERVLNKFLGFMSERDIKKMKESEDFQNFKDSTKQKIAKKLAKNTYSRI</sequence>
<organism evidence="1 2">
    <name type="scientific">Caenorhabditis angaria</name>
    <dbReference type="NCBI Taxonomy" id="860376"/>
    <lineage>
        <taxon>Eukaryota</taxon>
        <taxon>Metazoa</taxon>
        <taxon>Ecdysozoa</taxon>
        <taxon>Nematoda</taxon>
        <taxon>Chromadorea</taxon>
        <taxon>Rhabditida</taxon>
        <taxon>Rhabditina</taxon>
        <taxon>Rhabditomorpha</taxon>
        <taxon>Rhabditoidea</taxon>
        <taxon>Rhabditidae</taxon>
        <taxon>Peloderinae</taxon>
        <taxon>Caenorhabditis</taxon>
    </lineage>
</organism>
<proteinExistence type="predicted"/>
<dbReference type="Proteomes" id="UP001152747">
    <property type="component" value="Unassembled WGS sequence"/>
</dbReference>
<comment type="caution">
    <text evidence="1">The sequence shown here is derived from an EMBL/GenBank/DDBJ whole genome shotgun (WGS) entry which is preliminary data.</text>
</comment>
<protein>
    <recommendedName>
        <fullName evidence="3">BTB domain-containing protein</fullName>
    </recommendedName>
</protein>
<dbReference type="EMBL" id="CANHGI010000001">
    <property type="protein sequence ID" value="CAI5440101.1"/>
    <property type="molecule type" value="Genomic_DNA"/>
</dbReference>
<dbReference type="AlphaFoldDB" id="A0A9P1I899"/>
<evidence type="ECO:0000313" key="2">
    <source>
        <dbReference type="Proteomes" id="UP001152747"/>
    </source>
</evidence>
<reference evidence="1" key="1">
    <citation type="submission" date="2022-11" db="EMBL/GenBank/DDBJ databases">
        <authorList>
            <person name="Kikuchi T."/>
        </authorList>
    </citation>
    <scope>NUCLEOTIDE SEQUENCE</scope>
    <source>
        <strain evidence="1">PS1010</strain>
    </source>
</reference>
<accession>A0A9P1I899</accession>
<evidence type="ECO:0008006" key="3">
    <source>
        <dbReference type="Google" id="ProtNLM"/>
    </source>
</evidence>